<feature type="domain" description="Putative restriction endonuclease" evidence="1">
    <location>
        <begin position="15"/>
        <end position="171"/>
    </location>
</feature>
<dbReference type="PANTHER" id="PTHR35400">
    <property type="entry name" value="SLR1083 PROTEIN"/>
    <property type="match status" value="1"/>
</dbReference>
<dbReference type="GO" id="GO:0004519">
    <property type="term" value="F:endonuclease activity"/>
    <property type="evidence" value="ECO:0007669"/>
    <property type="project" value="UniProtKB-KW"/>
</dbReference>
<dbReference type="InterPro" id="IPR012296">
    <property type="entry name" value="Nuclease_put_TT1808"/>
</dbReference>
<dbReference type="KEGG" id="kqi:F1D05_11185"/>
<dbReference type="InterPro" id="IPR008538">
    <property type="entry name" value="Uma2"/>
</dbReference>
<evidence type="ECO:0000259" key="1">
    <source>
        <dbReference type="Pfam" id="PF05685"/>
    </source>
</evidence>
<dbReference type="CDD" id="cd06260">
    <property type="entry name" value="DUF820-like"/>
    <property type="match status" value="1"/>
</dbReference>
<reference evidence="2 3" key="2">
    <citation type="journal article" date="2020" name="Microbiol. Resour. Announc.">
        <title>Antarctic desert soil bacteria exhibit high novel natural product potential, evaluated through long-read genome sequencing and comparative genomics.</title>
        <authorList>
            <person name="Benaud N."/>
            <person name="Edwards R.J."/>
            <person name="Amos T.G."/>
            <person name="D'Agostino P.M."/>
            <person name="Gutierrez-Chavez C."/>
            <person name="Montgomery K."/>
            <person name="Nicetic I."/>
            <person name="Ferrari B.C."/>
        </authorList>
    </citation>
    <scope>NUCLEOTIDE SEQUENCE [LARGE SCALE GENOMIC DNA]</scope>
    <source>
        <strain evidence="2 3">SPB151</strain>
    </source>
</reference>
<dbReference type="SUPFAM" id="SSF52980">
    <property type="entry name" value="Restriction endonuclease-like"/>
    <property type="match status" value="1"/>
</dbReference>
<protein>
    <submittedName>
        <fullName evidence="2">Uma2 family endonuclease</fullName>
    </submittedName>
</protein>
<reference evidence="3" key="1">
    <citation type="submission" date="2019-09" db="EMBL/GenBank/DDBJ databases">
        <title>Antimicrobial potential of Antarctic Bacteria.</title>
        <authorList>
            <person name="Benaud N."/>
            <person name="Edwards R.J."/>
            <person name="Ferrari B.C."/>
        </authorList>
    </citation>
    <scope>NUCLEOTIDE SEQUENCE [LARGE SCALE GENOMIC DNA]</scope>
    <source>
        <strain evidence="3">SPB151</strain>
    </source>
</reference>
<dbReference type="InterPro" id="IPR011335">
    <property type="entry name" value="Restrct_endonuc-II-like"/>
</dbReference>
<proteinExistence type="predicted"/>
<dbReference type="EMBL" id="CP043661">
    <property type="protein sequence ID" value="QNE18353.1"/>
    <property type="molecule type" value="Genomic_DNA"/>
</dbReference>
<keyword evidence="3" id="KW-1185">Reference proteome</keyword>
<keyword evidence="2" id="KW-0255">Endonuclease</keyword>
<accession>A0A7G6WWI8</accession>
<evidence type="ECO:0000313" key="2">
    <source>
        <dbReference type="EMBL" id="QNE18353.1"/>
    </source>
</evidence>
<keyword evidence="2" id="KW-0540">Nuclease</keyword>
<dbReference type="RefSeq" id="WP_185447435.1">
    <property type="nucleotide sequence ID" value="NZ_CP043661.1"/>
</dbReference>
<dbReference type="Proteomes" id="UP000515563">
    <property type="component" value="Chromosome"/>
</dbReference>
<dbReference type="PANTHER" id="PTHR35400:SF3">
    <property type="entry name" value="SLL1072 PROTEIN"/>
    <property type="match status" value="1"/>
</dbReference>
<dbReference type="Pfam" id="PF05685">
    <property type="entry name" value="Uma2"/>
    <property type="match status" value="1"/>
</dbReference>
<gene>
    <name evidence="2" type="ORF">F1D05_11185</name>
</gene>
<sequence>MGAVQRLEPDPFTLADLDALPADGRQHELVDGLHLVTPAPTPLHQSAVGELYHRLRLGCPRDLKVFPAPLDFRPTPHRSLQPDVLVVRREDIGPKTVERPLLLAVEVLSPATRAKDLLLKRGLYEDADVLSYWIFDPDQEQLTVLELVDGRYVERAVVKGSDAFEAELPFPVRIVPAELVD</sequence>
<dbReference type="Gene3D" id="3.90.1570.10">
    <property type="entry name" value="tt1808, chain A"/>
    <property type="match status" value="1"/>
</dbReference>
<evidence type="ECO:0000313" key="3">
    <source>
        <dbReference type="Proteomes" id="UP000515563"/>
    </source>
</evidence>
<name>A0A7G6WWI8_9ACTN</name>
<organism evidence="2 3">
    <name type="scientific">Kribbella qitaiheensis</name>
    <dbReference type="NCBI Taxonomy" id="1544730"/>
    <lineage>
        <taxon>Bacteria</taxon>
        <taxon>Bacillati</taxon>
        <taxon>Actinomycetota</taxon>
        <taxon>Actinomycetes</taxon>
        <taxon>Propionibacteriales</taxon>
        <taxon>Kribbellaceae</taxon>
        <taxon>Kribbella</taxon>
    </lineage>
</organism>
<dbReference type="AlphaFoldDB" id="A0A7G6WWI8"/>
<keyword evidence="2" id="KW-0378">Hydrolase</keyword>